<evidence type="ECO:0000313" key="2">
    <source>
        <dbReference type="EMBL" id="MXV21539.1"/>
    </source>
</evidence>
<dbReference type="SUPFAM" id="SSF52540">
    <property type="entry name" value="P-loop containing nucleoside triphosphate hydrolases"/>
    <property type="match status" value="1"/>
</dbReference>
<proteinExistence type="predicted"/>
<keyword evidence="2" id="KW-0808">Transferase</keyword>
<dbReference type="EMBL" id="WVHK01000104">
    <property type="protein sequence ID" value="MXV21539.1"/>
    <property type="molecule type" value="Genomic_DNA"/>
</dbReference>
<gene>
    <name evidence="2" type="primary">cobO</name>
    <name evidence="2" type="ORF">GLX28_18110</name>
</gene>
<keyword evidence="3" id="KW-1185">Reference proteome</keyword>
<comment type="caution">
    <text evidence="2">The sequence shown here is derived from an EMBL/GenBank/DDBJ whole genome shotgun (WGS) entry which is preliminary data.</text>
</comment>
<dbReference type="AlphaFoldDB" id="A0A6I4YGP4"/>
<feature type="compositionally biased region" description="Pro residues" evidence="1">
    <location>
        <begin position="1"/>
        <end position="10"/>
    </location>
</feature>
<sequence length="234" mass="26033">MTDQPPPAPDRPTGHPATPTTPYPSTEHLSTEYLSTEDRRARAMRELTEQRDAYRKPEGVSKGRRGLLIVNTGHGKGKTTAALGLMIRAHGRGLRVRMFQFLKHDTAKFGEHRTLDLLGIPYQGLGDGWTWRSRDLENSAALAEHGWALARAAIQSGEHDLIVLDEFTYPLKYGWVPWADVEATLRARDPRLHVVITGRDALPELVALADTVSEIQPVRHAYEQGVGGQTGIEY</sequence>
<name>A0A6I4YGP4_9DEIO</name>
<dbReference type="InterPro" id="IPR027417">
    <property type="entry name" value="P-loop_NTPase"/>
</dbReference>
<reference evidence="2 3" key="1">
    <citation type="submission" date="2019-11" db="EMBL/GenBank/DDBJ databases">
        <title>Genome sequence of Deinococcus xianganensis Y35, AI-2 producing algicidal bacterium, isolated from lake water.</title>
        <authorList>
            <person name="Li Y."/>
        </authorList>
    </citation>
    <scope>NUCLEOTIDE SEQUENCE [LARGE SCALE GENOMIC DNA]</scope>
    <source>
        <strain evidence="2 3">Y35</strain>
    </source>
</reference>
<dbReference type="CDD" id="cd00561">
    <property type="entry name" value="CobA_ACA"/>
    <property type="match status" value="1"/>
</dbReference>
<feature type="region of interest" description="Disordered" evidence="1">
    <location>
        <begin position="1"/>
        <end position="38"/>
    </location>
</feature>
<dbReference type="PIRSF" id="PIRSF015617">
    <property type="entry name" value="Adensltrnsf_CobA"/>
    <property type="match status" value="1"/>
</dbReference>
<evidence type="ECO:0000256" key="1">
    <source>
        <dbReference type="SAM" id="MobiDB-lite"/>
    </source>
</evidence>
<organism evidence="2 3">
    <name type="scientific">Deinococcus xianganensis</name>
    <dbReference type="NCBI Taxonomy" id="1507289"/>
    <lineage>
        <taxon>Bacteria</taxon>
        <taxon>Thermotogati</taxon>
        <taxon>Deinococcota</taxon>
        <taxon>Deinococci</taxon>
        <taxon>Deinococcales</taxon>
        <taxon>Deinococcaceae</taxon>
        <taxon>Deinococcus</taxon>
    </lineage>
</organism>
<dbReference type="GO" id="GO:0005524">
    <property type="term" value="F:ATP binding"/>
    <property type="evidence" value="ECO:0007669"/>
    <property type="project" value="InterPro"/>
</dbReference>
<dbReference type="NCBIfam" id="NF004637">
    <property type="entry name" value="PRK05986.1"/>
    <property type="match status" value="1"/>
</dbReference>
<dbReference type="GO" id="GO:0009236">
    <property type="term" value="P:cobalamin biosynthetic process"/>
    <property type="evidence" value="ECO:0007669"/>
    <property type="project" value="InterPro"/>
</dbReference>
<accession>A0A6I4YGP4</accession>
<feature type="compositionally biased region" description="Polar residues" evidence="1">
    <location>
        <begin position="18"/>
        <end position="34"/>
    </location>
</feature>
<dbReference type="PANTHER" id="PTHR46638">
    <property type="entry name" value="CORRINOID ADENOSYLTRANSFERASE"/>
    <property type="match status" value="1"/>
</dbReference>
<dbReference type="Pfam" id="PF02572">
    <property type="entry name" value="CobA_CobO_BtuR"/>
    <property type="match status" value="1"/>
</dbReference>
<dbReference type="NCBIfam" id="TIGR00708">
    <property type="entry name" value="cobA"/>
    <property type="match status" value="1"/>
</dbReference>
<dbReference type="Proteomes" id="UP000430519">
    <property type="component" value="Unassembled WGS sequence"/>
</dbReference>
<dbReference type="PANTHER" id="PTHR46638:SF1">
    <property type="entry name" value="CORRINOID ADENOSYLTRANSFERASE"/>
    <property type="match status" value="1"/>
</dbReference>
<dbReference type="GO" id="GO:0008817">
    <property type="term" value="F:corrinoid adenosyltransferase activity"/>
    <property type="evidence" value="ECO:0007669"/>
    <property type="project" value="UniProtKB-EC"/>
</dbReference>
<dbReference type="Gene3D" id="3.40.50.300">
    <property type="entry name" value="P-loop containing nucleotide triphosphate hydrolases"/>
    <property type="match status" value="1"/>
</dbReference>
<protein>
    <submittedName>
        <fullName evidence="2">Cob(I)yrinic acid a,c-diamide adenosyltransferase</fullName>
        <ecNumber evidence="2">2.5.1.17</ecNumber>
    </submittedName>
</protein>
<evidence type="ECO:0000313" key="3">
    <source>
        <dbReference type="Proteomes" id="UP000430519"/>
    </source>
</evidence>
<dbReference type="EC" id="2.5.1.17" evidence="2"/>
<dbReference type="InterPro" id="IPR003724">
    <property type="entry name" value="CblAdoTrfase_CobA"/>
</dbReference>